<protein>
    <submittedName>
        <fullName evidence="2">Early nodulin-93</fullName>
    </submittedName>
</protein>
<dbReference type="EMBL" id="LFYR01002228">
    <property type="protein sequence ID" value="KMZ55985.1"/>
    <property type="molecule type" value="Genomic_DNA"/>
</dbReference>
<dbReference type="InterPro" id="IPR005050">
    <property type="entry name" value="Enod93"/>
</dbReference>
<proteinExistence type="predicted"/>
<keyword evidence="1" id="KW-0812">Transmembrane</keyword>
<accession>A0A0K9NJ25</accession>
<reference evidence="3" key="1">
    <citation type="journal article" date="2016" name="Nature">
        <title>The genome of the seagrass Zostera marina reveals angiosperm adaptation to the sea.</title>
        <authorList>
            <person name="Olsen J.L."/>
            <person name="Rouze P."/>
            <person name="Verhelst B."/>
            <person name="Lin Y.-C."/>
            <person name="Bayer T."/>
            <person name="Collen J."/>
            <person name="Dattolo E."/>
            <person name="De Paoli E."/>
            <person name="Dittami S."/>
            <person name="Maumus F."/>
            <person name="Michel G."/>
            <person name="Kersting A."/>
            <person name="Lauritano C."/>
            <person name="Lohaus R."/>
            <person name="Toepel M."/>
            <person name="Tonon T."/>
            <person name="Vanneste K."/>
            <person name="Amirebrahimi M."/>
            <person name="Brakel J."/>
            <person name="Bostroem C."/>
            <person name="Chovatia M."/>
            <person name="Grimwood J."/>
            <person name="Jenkins J.W."/>
            <person name="Jueterbock A."/>
            <person name="Mraz A."/>
            <person name="Stam W.T."/>
            <person name="Tice H."/>
            <person name="Bornberg-Bauer E."/>
            <person name="Green P.J."/>
            <person name="Pearson G.A."/>
            <person name="Procaccini G."/>
            <person name="Duarte C.M."/>
            <person name="Schmutz J."/>
            <person name="Reusch T.B.H."/>
            <person name="Van de Peer Y."/>
        </authorList>
    </citation>
    <scope>NUCLEOTIDE SEQUENCE [LARGE SCALE GENOMIC DNA]</scope>
    <source>
        <strain evidence="3">cv. Finnish</strain>
    </source>
</reference>
<gene>
    <name evidence="2" type="ORF">ZOSMA_9G00880</name>
</gene>
<feature type="transmembrane region" description="Helical" evidence="1">
    <location>
        <begin position="56"/>
        <end position="74"/>
    </location>
</feature>
<keyword evidence="1" id="KW-0472">Membrane</keyword>
<dbReference type="AlphaFoldDB" id="A0A0K9NJ25"/>
<evidence type="ECO:0000313" key="3">
    <source>
        <dbReference type="Proteomes" id="UP000036987"/>
    </source>
</evidence>
<evidence type="ECO:0000313" key="2">
    <source>
        <dbReference type="EMBL" id="KMZ55985.1"/>
    </source>
</evidence>
<dbReference type="Pfam" id="PF03386">
    <property type="entry name" value="ENOD93"/>
    <property type="match status" value="1"/>
</dbReference>
<feature type="transmembrane region" description="Helical" evidence="1">
    <location>
        <begin position="21"/>
        <end position="44"/>
    </location>
</feature>
<dbReference type="OrthoDB" id="650516at2759"/>
<sequence>MSSTASYAEKLALAKQRSHEGVVAGAKAAAVATVASAIPTMISVRTLPWARANLNPVAQAVIVSTAAGLAYFIVGEKTVVASARRSSFGNSPA</sequence>
<dbReference type="OMA" id="PRECWRR"/>
<comment type="caution">
    <text evidence="2">The sequence shown here is derived from an EMBL/GenBank/DDBJ whole genome shotgun (WGS) entry which is preliminary data.</text>
</comment>
<evidence type="ECO:0000256" key="1">
    <source>
        <dbReference type="SAM" id="Phobius"/>
    </source>
</evidence>
<dbReference type="Proteomes" id="UP000036987">
    <property type="component" value="Unassembled WGS sequence"/>
</dbReference>
<organism evidence="2 3">
    <name type="scientific">Zostera marina</name>
    <name type="common">Eelgrass</name>
    <dbReference type="NCBI Taxonomy" id="29655"/>
    <lineage>
        <taxon>Eukaryota</taxon>
        <taxon>Viridiplantae</taxon>
        <taxon>Streptophyta</taxon>
        <taxon>Embryophyta</taxon>
        <taxon>Tracheophyta</taxon>
        <taxon>Spermatophyta</taxon>
        <taxon>Magnoliopsida</taxon>
        <taxon>Liliopsida</taxon>
        <taxon>Zosteraceae</taxon>
        <taxon>Zostera</taxon>
    </lineage>
</organism>
<name>A0A0K9NJ25_ZOSMR</name>
<keyword evidence="1" id="KW-1133">Transmembrane helix</keyword>
<dbReference type="PANTHER" id="PTHR33605">
    <property type="entry name" value="EARLY NODULIN-93"/>
    <property type="match status" value="1"/>
</dbReference>
<keyword evidence="3" id="KW-1185">Reference proteome</keyword>
<dbReference type="PANTHER" id="PTHR33605:SF2">
    <property type="entry name" value="EARLY NODULIN-93"/>
    <property type="match status" value="1"/>
</dbReference>